<gene>
    <name evidence="9" type="ORF">BN14_11155</name>
</gene>
<dbReference type="Gene3D" id="3.30.420.10">
    <property type="entry name" value="Ribonuclease H-like superfamily/Ribonuclease H"/>
    <property type="match status" value="1"/>
</dbReference>
<evidence type="ECO:0000256" key="7">
    <source>
        <dbReference type="SAM" id="MobiDB-lite"/>
    </source>
</evidence>
<dbReference type="Gene3D" id="2.40.70.10">
    <property type="entry name" value="Acid Proteases"/>
    <property type="match status" value="1"/>
</dbReference>
<evidence type="ECO:0000256" key="5">
    <source>
        <dbReference type="ARBA" id="ARBA00022884"/>
    </source>
</evidence>
<dbReference type="Pfam" id="PF17921">
    <property type="entry name" value="Integrase_H2C2"/>
    <property type="match status" value="1"/>
</dbReference>
<dbReference type="InterPro" id="IPR021109">
    <property type="entry name" value="Peptidase_aspartic_dom_sf"/>
</dbReference>
<dbReference type="InterPro" id="IPR001584">
    <property type="entry name" value="Integrase_cat-core"/>
</dbReference>
<keyword evidence="4" id="KW-0378">Hydrolase</keyword>
<dbReference type="AlphaFoldDB" id="M5CCZ3"/>
<feature type="domain" description="Integrase catalytic" evidence="8">
    <location>
        <begin position="669"/>
        <end position="803"/>
    </location>
</feature>
<dbReference type="PANTHER" id="PTHR37984">
    <property type="entry name" value="PROTEIN CBG26694"/>
    <property type="match status" value="1"/>
</dbReference>
<keyword evidence="3" id="KW-0540">Nuclease</keyword>
<dbReference type="GO" id="GO:0003723">
    <property type="term" value="F:RNA binding"/>
    <property type="evidence" value="ECO:0007669"/>
    <property type="project" value="UniProtKB-KW"/>
</dbReference>
<feature type="region of interest" description="Disordered" evidence="7">
    <location>
        <begin position="509"/>
        <end position="531"/>
    </location>
</feature>
<dbReference type="SUPFAM" id="SSF53098">
    <property type="entry name" value="Ribonuclease H-like"/>
    <property type="match status" value="1"/>
</dbReference>
<dbReference type="GO" id="GO:0005634">
    <property type="term" value="C:nucleus"/>
    <property type="evidence" value="ECO:0007669"/>
    <property type="project" value="UniProtKB-ARBA"/>
</dbReference>
<dbReference type="Pfam" id="PF00078">
    <property type="entry name" value="RVT_1"/>
    <property type="match status" value="1"/>
</dbReference>
<accession>M5CCZ3</accession>
<dbReference type="CDD" id="cd09274">
    <property type="entry name" value="RNase_HI_RT_Ty3"/>
    <property type="match status" value="1"/>
</dbReference>
<dbReference type="InterPro" id="IPR041588">
    <property type="entry name" value="Integrase_H2C2"/>
</dbReference>
<dbReference type="InterPro" id="IPR041577">
    <property type="entry name" value="RT_RNaseH_2"/>
</dbReference>
<keyword evidence="6" id="KW-0511">Multifunctional enzyme</keyword>
<dbReference type="Gene3D" id="1.10.340.70">
    <property type="match status" value="1"/>
</dbReference>
<dbReference type="GO" id="GO:0016779">
    <property type="term" value="F:nucleotidyltransferase activity"/>
    <property type="evidence" value="ECO:0007669"/>
    <property type="project" value="UniProtKB-KW"/>
</dbReference>
<keyword evidence="4" id="KW-0255">Endonuclease</keyword>
<dbReference type="InterPro" id="IPR043502">
    <property type="entry name" value="DNA/RNA_pol_sf"/>
</dbReference>
<dbReference type="FunFam" id="1.10.340.70:FF:000001">
    <property type="entry name" value="Retrovirus-related Pol polyprotein from transposon gypsy-like Protein"/>
    <property type="match status" value="1"/>
</dbReference>
<evidence type="ECO:0000313" key="9">
    <source>
        <dbReference type="EMBL" id="CCO37005.1"/>
    </source>
</evidence>
<organism evidence="9 10">
    <name type="scientific">Thanatephorus cucumeris (strain AG1-IB / isolate 7/3/14)</name>
    <name type="common">Lettuce bottom rot fungus</name>
    <name type="synonym">Rhizoctonia solani</name>
    <dbReference type="NCBI Taxonomy" id="1108050"/>
    <lineage>
        <taxon>Eukaryota</taxon>
        <taxon>Fungi</taxon>
        <taxon>Dikarya</taxon>
        <taxon>Basidiomycota</taxon>
        <taxon>Agaricomycotina</taxon>
        <taxon>Agaricomycetes</taxon>
        <taxon>Cantharellales</taxon>
        <taxon>Ceratobasidiaceae</taxon>
        <taxon>Rhizoctonia</taxon>
        <taxon>Rhizoctonia solani AG-1</taxon>
    </lineage>
</organism>
<evidence type="ECO:0000259" key="8">
    <source>
        <dbReference type="PROSITE" id="PS50994"/>
    </source>
</evidence>
<dbReference type="PROSITE" id="PS50994">
    <property type="entry name" value="INTEGRASE"/>
    <property type="match status" value="1"/>
</dbReference>
<dbReference type="GO" id="GO:0004519">
    <property type="term" value="F:endonuclease activity"/>
    <property type="evidence" value="ECO:0007669"/>
    <property type="project" value="UniProtKB-KW"/>
</dbReference>
<dbReference type="Pfam" id="PF17919">
    <property type="entry name" value="RT_RNaseH_2"/>
    <property type="match status" value="1"/>
</dbReference>
<dbReference type="InterPro" id="IPR012337">
    <property type="entry name" value="RNaseH-like_sf"/>
</dbReference>
<dbReference type="FunFam" id="3.30.70.270:FF:000020">
    <property type="entry name" value="Transposon Tf2-6 polyprotein-like Protein"/>
    <property type="match status" value="1"/>
</dbReference>
<evidence type="ECO:0000256" key="2">
    <source>
        <dbReference type="ARBA" id="ARBA00022695"/>
    </source>
</evidence>
<protein>
    <submittedName>
        <fullName evidence="9">Retrotransposable element Tf2 155 kDa protein type 1</fullName>
    </submittedName>
</protein>
<evidence type="ECO:0000256" key="1">
    <source>
        <dbReference type="ARBA" id="ARBA00022679"/>
    </source>
</evidence>
<dbReference type="InterPro" id="IPR000477">
    <property type="entry name" value="RT_dom"/>
</dbReference>
<proteinExistence type="predicted"/>
<dbReference type="HOGENOM" id="CLU_000384_38_0_1"/>
<dbReference type="CDD" id="cd01647">
    <property type="entry name" value="RT_LTR"/>
    <property type="match status" value="1"/>
</dbReference>
<dbReference type="InterPro" id="IPR043128">
    <property type="entry name" value="Rev_trsase/Diguanyl_cyclase"/>
</dbReference>
<dbReference type="GO" id="GO:0015074">
    <property type="term" value="P:DNA integration"/>
    <property type="evidence" value="ECO:0007669"/>
    <property type="project" value="InterPro"/>
</dbReference>
<keyword evidence="2" id="KW-0548">Nucleotidyltransferase</keyword>
<evidence type="ECO:0000256" key="3">
    <source>
        <dbReference type="ARBA" id="ARBA00022722"/>
    </source>
</evidence>
<dbReference type="Gene3D" id="3.10.10.10">
    <property type="entry name" value="HIV Type 1 Reverse Transcriptase, subunit A, domain 1"/>
    <property type="match status" value="1"/>
</dbReference>
<evidence type="ECO:0000313" key="10">
    <source>
        <dbReference type="Proteomes" id="UP000012065"/>
    </source>
</evidence>
<sequence length="803" mass="91786">MLDGSNPKQGKIWKKATLTFSFNGRTMTHDFLISPIGSHNAILGIKWLEKETPEIDWSTRQLSLTIDPPEKATIAQEEEADDSPLAGIPKQYHVYAKVFGEEEFNKLPPHRHYDIGIELMEDGPLNSPLYSMTDAESVTLKEWLDSELKAGKIRPSKSSISSPVMFNVYPLPHPDDLMSKLCGAKIFTKLDLQWGYNNVRVKEGDEWKTAYCTKYGLFESLVMTFGLTNAPAAFQYFMNDLFQDLLDVYVIIYLDDILIFSKNEAEHKFHVHKVLQRLEAAQLFCKGSKCKFHRTRVEYLGIIVSDKGFSLDTLKIQAVQEWPVPITVKQVQSFLGFANFLQQFVANFSHLARPLHNLVKKETAWKWTEKEQAAFEGLKQAITEAPVLAHADPDKGYFLETDASGAALGSILSQRQSDGRLHPIGFLSESFKGAEVNYDTHNKELLAIIRSLEHWRIYLEGTMECITVFTDHRNLEYWKESRTFNRRHARWHLLLADFNFQIVYRPGKQSGKPDALSRRSNHADIPPDNQSMLPQSVFANLATVRPERDIQREIEALLHLDESLDEILAHLQDKSKAPPSVKKGFKDYEMEAGLLFYQGRILVPDVGSLRKDLLQIFHNSPLAGHPGRQRTLELLSRSYYWPGIRADVYIHVDSCEICQRIKLPKAKVLPLQPVKIPSHPWQHISYNMITDLPKDGGSNCVLMIVDSFTKYGIMIECSKKTKAPDLVELFLRHVWSAYGMPEKTILDQGTVFNNKFLRALYQRLGIDPHFSLAYHPQSDGQTKQLNPTLEHFLRAYASVNQNN</sequence>
<keyword evidence="5" id="KW-0694">RNA-binding</keyword>
<dbReference type="InterPro" id="IPR050951">
    <property type="entry name" value="Retrovirus_Pol_polyprotein"/>
</dbReference>
<dbReference type="FunFam" id="3.10.20.370:FF:000001">
    <property type="entry name" value="Retrovirus-related Pol polyprotein from transposon 17.6-like protein"/>
    <property type="match status" value="1"/>
</dbReference>
<name>M5CCZ3_THACB</name>
<dbReference type="Gene3D" id="3.30.70.270">
    <property type="match status" value="2"/>
</dbReference>
<keyword evidence="1" id="KW-0808">Transferase</keyword>
<reference evidence="9 10" key="1">
    <citation type="journal article" date="2013" name="J. Biotechnol.">
        <title>Establishment and interpretation of the genome sequence of the phytopathogenic fungus Rhizoctonia solani AG1-IB isolate 7/3/14.</title>
        <authorList>
            <person name="Wibberg D.W."/>
            <person name="Jelonek L.J."/>
            <person name="Rupp O.R."/>
            <person name="Hennig M.H."/>
            <person name="Eikmeyer F.E."/>
            <person name="Goesmann A.G."/>
            <person name="Hartmann A.H."/>
            <person name="Borriss R.B."/>
            <person name="Grosch R.G."/>
            <person name="Puehler A.P."/>
            <person name="Schlueter A.S."/>
        </authorList>
    </citation>
    <scope>NUCLEOTIDE SEQUENCE [LARGE SCALE GENOMIC DNA]</scope>
    <source>
        <strain evidence="10">AG1-IB / isolate 7/3/14</strain>
    </source>
</reference>
<dbReference type="Proteomes" id="UP000012065">
    <property type="component" value="Unassembled WGS sequence"/>
</dbReference>
<dbReference type="SUPFAM" id="SSF56672">
    <property type="entry name" value="DNA/RNA polymerases"/>
    <property type="match status" value="1"/>
</dbReference>
<evidence type="ECO:0000256" key="4">
    <source>
        <dbReference type="ARBA" id="ARBA00022759"/>
    </source>
</evidence>
<dbReference type="EMBL" id="CAOJ01016653">
    <property type="protein sequence ID" value="CCO37005.1"/>
    <property type="molecule type" value="Genomic_DNA"/>
</dbReference>
<dbReference type="InterPro" id="IPR036397">
    <property type="entry name" value="RNaseH_sf"/>
</dbReference>
<dbReference type="PANTHER" id="PTHR37984:SF5">
    <property type="entry name" value="PROTEIN NYNRIN-LIKE"/>
    <property type="match status" value="1"/>
</dbReference>
<comment type="caution">
    <text evidence="9">The sequence shown here is derived from an EMBL/GenBank/DDBJ whole genome shotgun (WGS) entry which is preliminary data.</text>
</comment>
<evidence type="ECO:0000256" key="6">
    <source>
        <dbReference type="ARBA" id="ARBA00023268"/>
    </source>
</evidence>